<dbReference type="STRING" id="33978.A6M13_01760"/>
<evidence type="ECO:0000313" key="6">
    <source>
        <dbReference type="Proteomes" id="UP000093199"/>
    </source>
</evidence>
<evidence type="ECO:0000256" key="1">
    <source>
        <dbReference type="ARBA" id="ARBA00006611"/>
    </source>
</evidence>
<protein>
    <recommendedName>
        <fullName evidence="4">Bacterial type II secretion system protein E domain-containing protein</fullName>
    </recommendedName>
</protein>
<reference evidence="5 6" key="1">
    <citation type="submission" date="2016-07" db="EMBL/GenBank/DDBJ databases">
        <title>Caryophanon tenue genome sequencing.</title>
        <authorList>
            <person name="Verma A."/>
            <person name="Pal Y."/>
            <person name="Krishnamurthi S."/>
        </authorList>
    </citation>
    <scope>NUCLEOTIDE SEQUENCE [LARGE SCALE GENOMIC DNA]</scope>
    <source>
        <strain evidence="5 6">DSM 14152</strain>
    </source>
</reference>
<sequence length="342" mass="38922">MEQQMQQHVYQLLREACMQQVSDIHFIPTETAYDIAFRQQGILQRRHIYEHTRTERIVTYLKYLANLDIAERRKPQSGAFFLTIDQQPYHFRLSTLPSVRNKESIVIRIHLQYATLPLSELAYFPTTTEHFEQLLSKSQGIIFITGATNSGKTTTLYAFIHHIATELHKHVISLEDPVESIQSHVLQIQVNERAGVSYASGLRAILRHTPDVIMVGEIRDEATAKLAITAALTGHLVLATIHAKDTVGCIHRLIDLGVPLEDLHQTLLAVIAQSLVMLQEEGSICQRAIFELLIQEELQAALHCISEKNTYELPMQKRLEYQREAVKLLEMAATQTTTLKKA</sequence>
<dbReference type="Gene3D" id="3.30.450.90">
    <property type="match status" value="1"/>
</dbReference>
<dbReference type="SUPFAM" id="SSF52540">
    <property type="entry name" value="P-loop containing nucleoside triphosphate hydrolases"/>
    <property type="match status" value="1"/>
</dbReference>
<dbReference type="PANTHER" id="PTHR30258:SF2">
    <property type="entry name" value="COMG OPERON PROTEIN 1"/>
    <property type="match status" value="1"/>
</dbReference>
<dbReference type="PANTHER" id="PTHR30258">
    <property type="entry name" value="TYPE II SECRETION SYSTEM PROTEIN GSPE-RELATED"/>
    <property type="match status" value="1"/>
</dbReference>
<dbReference type="NCBIfam" id="NF041000">
    <property type="entry name" value="ATPase_ComGA"/>
    <property type="match status" value="1"/>
</dbReference>
<feature type="domain" description="Bacterial type II secretion system protein E" evidence="4">
    <location>
        <begin position="206"/>
        <end position="220"/>
    </location>
</feature>
<dbReference type="RefSeq" id="WP_066542389.1">
    <property type="nucleotide sequence ID" value="NZ_MASJ01000001.1"/>
</dbReference>
<evidence type="ECO:0000313" key="5">
    <source>
        <dbReference type="EMBL" id="OCS88596.1"/>
    </source>
</evidence>
<dbReference type="PROSITE" id="PS00662">
    <property type="entry name" value="T2SP_E"/>
    <property type="match status" value="1"/>
</dbReference>
<dbReference type="EMBL" id="MASJ01000001">
    <property type="protein sequence ID" value="OCS88596.1"/>
    <property type="molecule type" value="Genomic_DNA"/>
</dbReference>
<dbReference type="Pfam" id="PF00437">
    <property type="entry name" value="T2SSE"/>
    <property type="match status" value="1"/>
</dbReference>
<comment type="caution">
    <text evidence="5">The sequence shown here is derived from an EMBL/GenBank/DDBJ whole genome shotgun (WGS) entry which is preliminary data.</text>
</comment>
<evidence type="ECO:0000259" key="4">
    <source>
        <dbReference type="PROSITE" id="PS00662"/>
    </source>
</evidence>
<proteinExistence type="inferred from homology"/>
<dbReference type="GO" id="GO:0005886">
    <property type="term" value="C:plasma membrane"/>
    <property type="evidence" value="ECO:0007669"/>
    <property type="project" value="TreeGrafter"/>
</dbReference>
<keyword evidence="3" id="KW-0067">ATP-binding</keyword>
<dbReference type="InterPro" id="IPR001482">
    <property type="entry name" value="T2SS/T4SS_dom"/>
</dbReference>
<organism evidence="5 6">
    <name type="scientific">Caryophanon tenue</name>
    <dbReference type="NCBI Taxonomy" id="33978"/>
    <lineage>
        <taxon>Bacteria</taxon>
        <taxon>Bacillati</taxon>
        <taxon>Bacillota</taxon>
        <taxon>Bacilli</taxon>
        <taxon>Bacillales</taxon>
        <taxon>Caryophanaceae</taxon>
        <taxon>Caryophanon</taxon>
    </lineage>
</organism>
<keyword evidence="2" id="KW-0547">Nucleotide-binding</keyword>
<dbReference type="InterPro" id="IPR027417">
    <property type="entry name" value="P-loop_NTPase"/>
</dbReference>
<dbReference type="AlphaFoldDB" id="A0A1C0YN57"/>
<name>A0A1C0YN57_9BACL</name>
<dbReference type="GO" id="GO:0005524">
    <property type="term" value="F:ATP binding"/>
    <property type="evidence" value="ECO:0007669"/>
    <property type="project" value="UniProtKB-KW"/>
</dbReference>
<dbReference type="InterPro" id="IPR047667">
    <property type="entry name" value="ATPase_ComGA"/>
</dbReference>
<dbReference type="Gene3D" id="3.40.50.300">
    <property type="entry name" value="P-loop containing nucleotide triphosphate hydrolases"/>
    <property type="match status" value="1"/>
</dbReference>
<accession>A0A1C0YN57</accession>
<keyword evidence="6" id="KW-1185">Reference proteome</keyword>
<dbReference type="OrthoDB" id="9808272at2"/>
<dbReference type="GO" id="GO:0016887">
    <property type="term" value="F:ATP hydrolysis activity"/>
    <property type="evidence" value="ECO:0007669"/>
    <property type="project" value="TreeGrafter"/>
</dbReference>
<dbReference type="CDD" id="cd01129">
    <property type="entry name" value="PulE-GspE-like"/>
    <property type="match status" value="1"/>
</dbReference>
<dbReference type="Proteomes" id="UP000093199">
    <property type="component" value="Unassembled WGS sequence"/>
</dbReference>
<evidence type="ECO:0000256" key="3">
    <source>
        <dbReference type="ARBA" id="ARBA00022840"/>
    </source>
</evidence>
<comment type="similarity">
    <text evidence="1">Belongs to the GSP E family.</text>
</comment>
<evidence type="ECO:0000256" key="2">
    <source>
        <dbReference type="ARBA" id="ARBA00022741"/>
    </source>
</evidence>
<gene>
    <name evidence="5" type="ORF">A6M13_01760</name>
</gene>